<sequence length="72" mass="7756">MNPCAGSFTPKLTYADTVKASLPRPNGNINGKSPPTRQGEGPSSRPGRARQGAADSVIRRNTIPQPRTERRI</sequence>
<reference evidence="3" key="1">
    <citation type="journal article" date="2014" name="Genome Announc.">
        <title>Genome sequence and annotation of Acremonium chrysogenum, producer of the beta-lactam antibiotic cephalosporin C.</title>
        <authorList>
            <person name="Terfehr D."/>
            <person name="Dahlmann T.A."/>
            <person name="Specht T."/>
            <person name="Zadra I."/>
            <person name="Kuernsteiner H."/>
            <person name="Kueck U."/>
        </authorList>
    </citation>
    <scope>NUCLEOTIDE SEQUENCE [LARGE SCALE GENOMIC DNA]</scope>
    <source>
        <strain evidence="3">ATCC 11550 / CBS 779.69 / DSM 880 / IAM 14645 / JCM 23072 / IMI 49137</strain>
    </source>
</reference>
<feature type="compositionally biased region" description="Polar residues" evidence="1">
    <location>
        <begin position="27"/>
        <end position="36"/>
    </location>
</feature>
<proteinExistence type="predicted"/>
<evidence type="ECO:0000313" key="2">
    <source>
        <dbReference type="EMBL" id="KFH46704.1"/>
    </source>
</evidence>
<accession>A0A086TBH2</accession>
<evidence type="ECO:0000313" key="3">
    <source>
        <dbReference type="Proteomes" id="UP000029964"/>
    </source>
</evidence>
<evidence type="ECO:0000256" key="1">
    <source>
        <dbReference type="SAM" id="MobiDB-lite"/>
    </source>
</evidence>
<name>A0A086TBH2_HAPC1</name>
<organism evidence="2 3">
    <name type="scientific">Hapsidospora chrysogenum (strain ATCC 11550 / CBS 779.69 / DSM 880 / IAM 14645 / JCM 23072 / IMI 49137)</name>
    <name type="common">Acremonium chrysogenum</name>
    <dbReference type="NCBI Taxonomy" id="857340"/>
    <lineage>
        <taxon>Eukaryota</taxon>
        <taxon>Fungi</taxon>
        <taxon>Dikarya</taxon>
        <taxon>Ascomycota</taxon>
        <taxon>Pezizomycotina</taxon>
        <taxon>Sordariomycetes</taxon>
        <taxon>Hypocreomycetidae</taxon>
        <taxon>Hypocreales</taxon>
        <taxon>Bionectriaceae</taxon>
        <taxon>Hapsidospora</taxon>
    </lineage>
</organism>
<gene>
    <name evidence="2" type="ORF">ACRE_024360</name>
</gene>
<dbReference type="HOGENOM" id="CLU_2721624_0_0_1"/>
<dbReference type="AlphaFoldDB" id="A0A086TBH2"/>
<keyword evidence="3" id="KW-1185">Reference proteome</keyword>
<dbReference type="Proteomes" id="UP000029964">
    <property type="component" value="Unassembled WGS sequence"/>
</dbReference>
<dbReference type="EMBL" id="JPKY01000016">
    <property type="protein sequence ID" value="KFH46704.1"/>
    <property type="molecule type" value="Genomic_DNA"/>
</dbReference>
<protein>
    <submittedName>
        <fullName evidence="2">Uncharacterized protein</fullName>
    </submittedName>
</protein>
<comment type="caution">
    <text evidence="2">The sequence shown here is derived from an EMBL/GenBank/DDBJ whole genome shotgun (WGS) entry which is preliminary data.</text>
</comment>
<feature type="region of interest" description="Disordered" evidence="1">
    <location>
        <begin position="16"/>
        <end position="72"/>
    </location>
</feature>